<reference evidence="6 7" key="1">
    <citation type="journal article" date="2024" name="Plant J.">
        <title>Genome sequences and population genomics reveal climatic adaptation and genomic divergence between two closely related sweetgum species.</title>
        <authorList>
            <person name="Xu W.Q."/>
            <person name="Ren C.Q."/>
            <person name="Zhang X.Y."/>
            <person name="Comes H.P."/>
            <person name="Liu X.H."/>
            <person name="Li Y.G."/>
            <person name="Kettle C.J."/>
            <person name="Jalonen R."/>
            <person name="Gaisberger H."/>
            <person name="Ma Y.Z."/>
            <person name="Qiu Y.X."/>
        </authorList>
    </citation>
    <scope>NUCLEOTIDE SEQUENCE [LARGE SCALE GENOMIC DNA]</scope>
    <source>
        <strain evidence="6">Hangzhou</strain>
    </source>
</reference>
<dbReference type="PANTHER" id="PTHR31717:SF142">
    <property type="entry name" value="B-BOX DOMAIN PROTEIN 30-RELATED"/>
    <property type="match status" value="1"/>
</dbReference>
<dbReference type="Proteomes" id="UP001415857">
    <property type="component" value="Unassembled WGS sequence"/>
</dbReference>
<name>A0AAP0WZI1_LIQFO</name>
<dbReference type="AlphaFoldDB" id="A0AAP0WZI1"/>
<evidence type="ECO:0000256" key="1">
    <source>
        <dbReference type="ARBA" id="ARBA00022723"/>
    </source>
</evidence>
<dbReference type="Pfam" id="PF00643">
    <property type="entry name" value="zf-B_box"/>
    <property type="match status" value="1"/>
</dbReference>
<evidence type="ECO:0000256" key="4">
    <source>
        <dbReference type="PROSITE-ProRule" id="PRU00024"/>
    </source>
</evidence>
<protein>
    <recommendedName>
        <fullName evidence="5">B box-type domain-containing protein</fullName>
    </recommendedName>
</protein>
<comment type="caution">
    <text evidence="6">The sequence shown here is derived from an EMBL/GenBank/DDBJ whole genome shotgun (WGS) entry which is preliminary data.</text>
</comment>
<evidence type="ECO:0000313" key="6">
    <source>
        <dbReference type="EMBL" id="KAK9285142.1"/>
    </source>
</evidence>
<keyword evidence="2 4" id="KW-0863">Zinc-finger</keyword>
<evidence type="ECO:0000256" key="3">
    <source>
        <dbReference type="ARBA" id="ARBA00022833"/>
    </source>
</evidence>
<feature type="domain" description="B box-type" evidence="5">
    <location>
        <begin position="25"/>
        <end position="73"/>
    </location>
</feature>
<evidence type="ECO:0000256" key="2">
    <source>
        <dbReference type="ARBA" id="ARBA00022771"/>
    </source>
</evidence>
<evidence type="ECO:0000313" key="7">
    <source>
        <dbReference type="Proteomes" id="UP001415857"/>
    </source>
</evidence>
<dbReference type="InterPro" id="IPR000315">
    <property type="entry name" value="Znf_B-box"/>
</dbReference>
<dbReference type="PROSITE" id="PS50119">
    <property type="entry name" value="ZF_BBOX"/>
    <property type="match status" value="1"/>
</dbReference>
<keyword evidence="3" id="KW-0862">Zinc</keyword>
<gene>
    <name evidence="6" type="ORF">L1049_024327</name>
</gene>
<organism evidence="6 7">
    <name type="scientific">Liquidambar formosana</name>
    <name type="common">Formosan gum</name>
    <dbReference type="NCBI Taxonomy" id="63359"/>
    <lineage>
        <taxon>Eukaryota</taxon>
        <taxon>Viridiplantae</taxon>
        <taxon>Streptophyta</taxon>
        <taxon>Embryophyta</taxon>
        <taxon>Tracheophyta</taxon>
        <taxon>Spermatophyta</taxon>
        <taxon>Magnoliopsida</taxon>
        <taxon>eudicotyledons</taxon>
        <taxon>Gunneridae</taxon>
        <taxon>Pentapetalae</taxon>
        <taxon>Saxifragales</taxon>
        <taxon>Altingiaceae</taxon>
        <taxon>Liquidambar</taxon>
    </lineage>
</organism>
<keyword evidence="7" id="KW-1185">Reference proteome</keyword>
<dbReference type="SMART" id="SM00336">
    <property type="entry name" value="BBOX"/>
    <property type="match status" value="1"/>
</dbReference>
<dbReference type="PANTHER" id="PTHR31717">
    <property type="entry name" value="ZINC FINGER PROTEIN CONSTANS-LIKE 10"/>
    <property type="match status" value="1"/>
</dbReference>
<sequence>MEGREEGKQGGFSQSEIPKGVVVSSRATTCSVSCELCGSQASLYCQADDAFICRKCDKWVHGANFLAHRHIRCMLCETCHNLTHRYLIGNSVEVVLPSIVSWTEGSQCDSNGTTKCSRLLKRPFLLL</sequence>
<dbReference type="InterPro" id="IPR049808">
    <property type="entry name" value="CONSTANS-like_Bbox1"/>
</dbReference>
<keyword evidence="1" id="KW-0479">Metal-binding</keyword>
<dbReference type="EMBL" id="JBBPBK010000005">
    <property type="protein sequence ID" value="KAK9285142.1"/>
    <property type="molecule type" value="Genomic_DNA"/>
</dbReference>
<dbReference type="GO" id="GO:0008270">
    <property type="term" value="F:zinc ion binding"/>
    <property type="evidence" value="ECO:0007669"/>
    <property type="project" value="UniProtKB-KW"/>
</dbReference>
<accession>A0AAP0WZI1</accession>
<dbReference type="CDD" id="cd19821">
    <property type="entry name" value="Bbox1_BBX-like"/>
    <property type="match status" value="1"/>
</dbReference>
<proteinExistence type="predicted"/>
<evidence type="ECO:0000259" key="5">
    <source>
        <dbReference type="PROSITE" id="PS50119"/>
    </source>
</evidence>